<dbReference type="InterPro" id="IPR015797">
    <property type="entry name" value="NUDIX_hydrolase-like_dom_sf"/>
</dbReference>
<comment type="caution">
    <text evidence="4">The sequence shown here is derived from an EMBL/GenBank/DDBJ whole genome shotgun (WGS) entry which is preliminary data.</text>
</comment>
<evidence type="ECO:0000256" key="1">
    <source>
        <dbReference type="ARBA" id="ARBA00022801"/>
    </source>
</evidence>
<dbReference type="Proteomes" id="UP000177723">
    <property type="component" value="Unassembled WGS sequence"/>
</dbReference>
<dbReference type="Pfam" id="PF00293">
    <property type="entry name" value="NUDIX"/>
    <property type="match status" value="1"/>
</dbReference>
<dbReference type="PANTHER" id="PTHR16099">
    <property type="entry name" value="8-OXO-DGTP DIPHOSPHATES NUDT15"/>
    <property type="match status" value="1"/>
</dbReference>
<dbReference type="EMBL" id="MFHT01000029">
    <property type="protein sequence ID" value="OGF77208.1"/>
    <property type="molecule type" value="Genomic_DNA"/>
</dbReference>
<accession>A0A1F5WNI2</accession>
<evidence type="ECO:0000259" key="3">
    <source>
        <dbReference type="PROSITE" id="PS51462"/>
    </source>
</evidence>
<dbReference type="PRINTS" id="PR00502">
    <property type="entry name" value="NUDIXFAMILY"/>
</dbReference>
<dbReference type="CDD" id="cd04678">
    <property type="entry name" value="NUDIX_MTH2_Nudt15"/>
    <property type="match status" value="1"/>
</dbReference>
<gene>
    <name evidence="4" type="ORF">A3F23_01820</name>
</gene>
<dbReference type="Gene3D" id="3.90.79.10">
    <property type="entry name" value="Nucleoside Triphosphate Pyrophosphohydrolase"/>
    <property type="match status" value="1"/>
</dbReference>
<evidence type="ECO:0000256" key="2">
    <source>
        <dbReference type="RuleBase" id="RU003476"/>
    </source>
</evidence>
<protein>
    <recommendedName>
        <fullName evidence="3">Nudix hydrolase domain-containing protein</fullName>
    </recommendedName>
</protein>
<keyword evidence="1 2" id="KW-0378">Hydrolase</keyword>
<sequence length="138" mass="15584">MKPDRPKIGIGVIIVRDGKILIGERLSSHGAGTFMIPGGHLEFGETFEEGAIREAREETGLENLVVKKVVSLGNDVAYDKHYVSIGILLESQDGEAFDAEPERSRNWHWHDPRNLPEPFFLHSKRVVQNWLSGNFYSQ</sequence>
<dbReference type="InterPro" id="IPR000086">
    <property type="entry name" value="NUDIX_hydrolase_dom"/>
</dbReference>
<dbReference type="InterPro" id="IPR020084">
    <property type="entry name" value="NUDIX_hydrolase_CS"/>
</dbReference>
<dbReference type="SUPFAM" id="SSF55811">
    <property type="entry name" value="Nudix"/>
    <property type="match status" value="1"/>
</dbReference>
<dbReference type="GO" id="GO:0016787">
    <property type="term" value="F:hydrolase activity"/>
    <property type="evidence" value="ECO:0007669"/>
    <property type="project" value="UniProtKB-KW"/>
</dbReference>
<proteinExistence type="inferred from homology"/>
<dbReference type="PROSITE" id="PS00893">
    <property type="entry name" value="NUDIX_BOX"/>
    <property type="match status" value="1"/>
</dbReference>
<dbReference type="InterPro" id="IPR020476">
    <property type="entry name" value="Nudix_hydrolase"/>
</dbReference>
<name>A0A1F5WNI2_9BACT</name>
<dbReference type="PANTHER" id="PTHR16099:SF5">
    <property type="entry name" value="NUCLEOTIDE TRIPHOSPHATE DIPHOSPHATASE NUDT15"/>
    <property type="match status" value="1"/>
</dbReference>
<comment type="similarity">
    <text evidence="2">Belongs to the Nudix hydrolase family.</text>
</comment>
<dbReference type="PROSITE" id="PS51462">
    <property type="entry name" value="NUDIX"/>
    <property type="match status" value="1"/>
</dbReference>
<feature type="domain" description="Nudix hydrolase" evidence="3">
    <location>
        <begin position="5"/>
        <end position="132"/>
    </location>
</feature>
<organism evidence="4 5">
    <name type="scientific">Candidatus Giovannonibacteria bacterium RIFCSPHIGHO2_12_FULL_43_15</name>
    <dbReference type="NCBI Taxonomy" id="1798341"/>
    <lineage>
        <taxon>Bacteria</taxon>
        <taxon>Candidatus Giovannoniibacteriota</taxon>
    </lineage>
</organism>
<evidence type="ECO:0000313" key="5">
    <source>
        <dbReference type="Proteomes" id="UP000177723"/>
    </source>
</evidence>
<evidence type="ECO:0000313" key="4">
    <source>
        <dbReference type="EMBL" id="OGF77208.1"/>
    </source>
</evidence>
<dbReference type="AlphaFoldDB" id="A0A1F5WNI2"/>
<reference evidence="4 5" key="1">
    <citation type="journal article" date="2016" name="Nat. Commun.">
        <title>Thousands of microbial genomes shed light on interconnected biogeochemical processes in an aquifer system.</title>
        <authorList>
            <person name="Anantharaman K."/>
            <person name="Brown C.T."/>
            <person name="Hug L.A."/>
            <person name="Sharon I."/>
            <person name="Castelle C.J."/>
            <person name="Probst A.J."/>
            <person name="Thomas B.C."/>
            <person name="Singh A."/>
            <person name="Wilkins M.J."/>
            <person name="Karaoz U."/>
            <person name="Brodie E.L."/>
            <person name="Williams K.H."/>
            <person name="Hubbard S.S."/>
            <person name="Banfield J.F."/>
        </authorList>
    </citation>
    <scope>NUCLEOTIDE SEQUENCE [LARGE SCALE GENOMIC DNA]</scope>
</reference>